<sequence>MTIINVVEDYNQVKLGQERHIESFIDELREKNILKNETEIELSIENCTTDYPATPRLIDFFLSHLSAQQGNKKLCIKVDGLGNKQIYILYILVLEGAYFGINEKIENEDEIDKWVEIIDNKLKENNISLKVIFTPDNKEYNYGI</sequence>
<organism evidence="1">
    <name type="scientific">bioreactor metagenome</name>
    <dbReference type="NCBI Taxonomy" id="1076179"/>
    <lineage>
        <taxon>unclassified sequences</taxon>
        <taxon>metagenomes</taxon>
        <taxon>ecological metagenomes</taxon>
    </lineage>
</organism>
<gene>
    <name evidence="1" type="ORF">SDC9_93493</name>
</gene>
<dbReference type="AlphaFoldDB" id="A0A645A150"/>
<proteinExistence type="predicted"/>
<evidence type="ECO:0000313" key="1">
    <source>
        <dbReference type="EMBL" id="MPM46787.1"/>
    </source>
</evidence>
<reference evidence="1" key="1">
    <citation type="submission" date="2019-08" db="EMBL/GenBank/DDBJ databases">
        <authorList>
            <person name="Kucharzyk K."/>
            <person name="Murdoch R.W."/>
            <person name="Higgins S."/>
            <person name="Loffler F."/>
        </authorList>
    </citation>
    <scope>NUCLEOTIDE SEQUENCE</scope>
</reference>
<name>A0A645A150_9ZZZZ</name>
<protein>
    <submittedName>
        <fullName evidence="1">Uncharacterized protein</fullName>
    </submittedName>
</protein>
<comment type="caution">
    <text evidence="1">The sequence shown here is derived from an EMBL/GenBank/DDBJ whole genome shotgun (WGS) entry which is preliminary data.</text>
</comment>
<dbReference type="EMBL" id="VSSQ01011415">
    <property type="protein sequence ID" value="MPM46787.1"/>
    <property type="molecule type" value="Genomic_DNA"/>
</dbReference>
<accession>A0A645A150</accession>